<name>A0A015L0H6_RHIIW</name>
<dbReference type="Proteomes" id="UP000022910">
    <property type="component" value="Unassembled WGS sequence"/>
</dbReference>
<keyword evidence="1" id="KW-0472">Membrane</keyword>
<organism evidence="2 3">
    <name type="scientific">Rhizophagus irregularis (strain DAOM 197198w)</name>
    <name type="common">Glomus intraradices</name>
    <dbReference type="NCBI Taxonomy" id="1432141"/>
    <lineage>
        <taxon>Eukaryota</taxon>
        <taxon>Fungi</taxon>
        <taxon>Fungi incertae sedis</taxon>
        <taxon>Mucoromycota</taxon>
        <taxon>Glomeromycotina</taxon>
        <taxon>Glomeromycetes</taxon>
        <taxon>Glomerales</taxon>
        <taxon>Glomeraceae</taxon>
        <taxon>Rhizophagus</taxon>
    </lineage>
</organism>
<dbReference type="EMBL" id="JEMT01020361">
    <property type="protein sequence ID" value="EXX65831.1"/>
    <property type="molecule type" value="Genomic_DNA"/>
</dbReference>
<sequence length="159" mass="18444">MPYIRTCFISLSQIAQDILNKDADKLNLCITDSIKYSSTFCWAFNTDLPMSDDALLLLRSYVTEDLYKSFRIHFNHHKSAAKAVLKFMALSTDRIKSHVWNVRFQAWKQWKRQHNITKVLLNGILRTAPIVALAREALETLIVVILVHKWILFVIIIIG</sequence>
<evidence type="ECO:0000313" key="2">
    <source>
        <dbReference type="EMBL" id="EXX65831.1"/>
    </source>
</evidence>
<accession>A0A015L0H6</accession>
<evidence type="ECO:0000256" key="1">
    <source>
        <dbReference type="SAM" id="Phobius"/>
    </source>
</evidence>
<feature type="transmembrane region" description="Helical" evidence="1">
    <location>
        <begin position="140"/>
        <end position="158"/>
    </location>
</feature>
<protein>
    <submittedName>
        <fullName evidence="2">Uncharacterized protein</fullName>
    </submittedName>
</protein>
<comment type="caution">
    <text evidence="2">The sequence shown here is derived from an EMBL/GenBank/DDBJ whole genome shotgun (WGS) entry which is preliminary data.</text>
</comment>
<gene>
    <name evidence="2" type="ORF">RirG_129550</name>
</gene>
<evidence type="ECO:0000313" key="3">
    <source>
        <dbReference type="Proteomes" id="UP000022910"/>
    </source>
</evidence>
<dbReference type="AlphaFoldDB" id="A0A015L0H6"/>
<keyword evidence="1" id="KW-1133">Transmembrane helix</keyword>
<reference evidence="2 3" key="1">
    <citation type="submission" date="2014-02" db="EMBL/GenBank/DDBJ databases">
        <title>Single nucleus genome sequencing reveals high similarity among nuclei of an endomycorrhizal fungus.</title>
        <authorList>
            <person name="Lin K."/>
            <person name="Geurts R."/>
            <person name="Zhang Z."/>
            <person name="Limpens E."/>
            <person name="Saunders D.G."/>
            <person name="Mu D."/>
            <person name="Pang E."/>
            <person name="Cao H."/>
            <person name="Cha H."/>
            <person name="Lin T."/>
            <person name="Zhou Q."/>
            <person name="Shang Y."/>
            <person name="Li Y."/>
            <person name="Ivanov S."/>
            <person name="Sharma T."/>
            <person name="Velzen R.V."/>
            <person name="Ruijter N.D."/>
            <person name="Aanen D.K."/>
            <person name="Win J."/>
            <person name="Kamoun S."/>
            <person name="Bisseling T."/>
            <person name="Huang S."/>
        </authorList>
    </citation>
    <scope>NUCLEOTIDE SEQUENCE [LARGE SCALE GENOMIC DNA]</scope>
    <source>
        <strain evidence="3">DAOM197198w</strain>
    </source>
</reference>
<dbReference type="HOGENOM" id="CLU_140520_0_0_1"/>
<keyword evidence="3" id="KW-1185">Reference proteome</keyword>
<keyword evidence="1" id="KW-0812">Transmembrane</keyword>
<proteinExistence type="predicted"/>
<dbReference type="OrthoDB" id="10278582at2759"/>